<evidence type="ECO:0000256" key="1">
    <source>
        <dbReference type="SAM" id="Phobius"/>
    </source>
</evidence>
<gene>
    <name evidence="2" type="ORF">B296_00001351</name>
</gene>
<feature type="transmembrane region" description="Helical" evidence="1">
    <location>
        <begin position="191"/>
        <end position="211"/>
    </location>
</feature>
<comment type="caution">
    <text evidence="2">The sequence shown here is derived from an EMBL/GenBank/DDBJ whole genome shotgun (WGS) entry which is preliminary data.</text>
</comment>
<protein>
    <submittedName>
        <fullName evidence="2">Uncharacterized protein</fullName>
    </submittedName>
</protein>
<reference evidence="2 3" key="1">
    <citation type="journal article" date="2014" name="Agronomy (Basel)">
        <title>A Draft Genome Sequence for Ensete ventricosum, the Drought-Tolerant Tree Against Hunger.</title>
        <authorList>
            <person name="Harrison J."/>
            <person name="Moore K.A."/>
            <person name="Paszkiewicz K."/>
            <person name="Jones T."/>
            <person name="Grant M."/>
            <person name="Ambacheew D."/>
            <person name="Muzemil S."/>
            <person name="Studholme D.J."/>
        </authorList>
    </citation>
    <scope>NUCLEOTIDE SEQUENCE [LARGE SCALE GENOMIC DNA]</scope>
</reference>
<accession>A0A426Z3I9</accession>
<dbReference type="EMBL" id="AMZH03008631">
    <property type="protein sequence ID" value="RRT58540.1"/>
    <property type="molecule type" value="Genomic_DNA"/>
</dbReference>
<proteinExistence type="predicted"/>
<organism evidence="2 3">
    <name type="scientific">Ensete ventricosum</name>
    <name type="common">Abyssinian banana</name>
    <name type="synonym">Musa ensete</name>
    <dbReference type="NCBI Taxonomy" id="4639"/>
    <lineage>
        <taxon>Eukaryota</taxon>
        <taxon>Viridiplantae</taxon>
        <taxon>Streptophyta</taxon>
        <taxon>Embryophyta</taxon>
        <taxon>Tracheophyta</taxon>
        <taxon>Spermatophyta</taxon>
        <taxon>Magnoliopsida</taxon>
        <taxon>Liliopsida</taxon>
        <taxon>Zingiberales</taxon>
        <taxon>Musaceae</taxon>
        <taxon>Ensete</taxon>
    </lineage>
</organism>
<keyword evidence="1" id="KW-0812">Transmembrane</keyword>
<sequence>MQTELESLRSQRREFEQEVRLLRFSLDGARNDLACLEGVVLSLIEAATFLKAELKAEGGVYLYRLDSWGSLLISPGLRWLGTSCYDAPCVYHDASDVGVSNTGRDHQGIVVVRVFALGFEGESRIASWSGPLVNFHAGIGLPCRGANATHSWAAHYDVNVPFHRSLRTEGWLVRLPYVSFEVAAVHKVLDLILQIVALLSVVLVVAVKATITSAVSVFGSRPQWVGSF</sequence>
<keyword evidence="1" id="KW-1133">Transmembrane helix</keyword>
<name>A0A426Z3I9_ENSVE</name>
<dbReference type="Proteomes" id="UP000287651">
    <property type="component" value="Unassembled WGS sequence"/>
</dbReference>
<evidence type="ECO:0000313" key="2">
    <source>
        <dbReference type="EMBL" id="RRT58540.1"/>
    </source>
</evidence>
<keyword evidence="1" id="KW-0472">Membrane</keyword>
<evidence type="ECO:0000313" key="3">
    <source>
        <dbReference type="Proteomes" id="UP000287651"/>
    </source>
</evidence>
<dbReference type="AlphaFoldDB" id="A0A426Z3I9"/>